<feature type="transmembrane region" description="Helical" evidence="1">
    <location>
        <begin position="59"/>
        <end position="79"/>
    </location>
</feature>
<evidence type="ECO:0000256" key="1">
    <source>
        <dbReference type="SAM" id="Phobius"/>
    </source>
</evidence>
<evidence type="ECO:0000313" key="3">
    <source>
        <dbReference type="Proteomes" id="UP001157961"/>
    </source>
</evidence>
<name>A0ABY1P8C5_9RHOB</name>
<sequence length="140" mass="15220">MKSLDAFIVKLSLGAASRFLIVLPSLFLIFHLLIIAGVLPHSIVWGGRLTDQTMLPFELLALALNLLLMLVGGVAGGFVTSSGARSVVEKIQWFLFYFVVVNTVLALFSTTLFEVLLTPVTAIYAVCLYRIAKFGEGDVV</sequence>
<dbReference type="RefSeq" id="WP_283426954.1">
    <property type="nucleotide sequence ID" value="NZ_FXTY01000006.1"/>
</dbReference>
<dbReference type="EMBL" id="FXTY01000006">
    <property type="protein sequence ID" value="SMP28871.1"/>
    <property type="molecule type" value="Genomic_DNA"/>
</dbReference>
<evidence type="ECO:0000313" key="2">
    <source>
        <dbReference type="EMBL" id="SMP28871.1"/>
    </source>
</evidence>
<feature type="transmembrane region" description="Helical" evidence="1">
    <location>
        <begin position="20"/>
        <end position="39"/>
    </location>
</feature>
<keyword evidence="1" id="KW-0812">Transmembrane</keyword>
<comment type="caution">
    <text evidence="2">The sequence shown here is derived from an EMBL/GenBank/DDBJ whole genome shotgun (WGS) entry which is preliminary data.</text>
</comment>
<feature type="transmembrane region" description="Helical" evidence="1">
    <location>
        <begin position="91"/>
        <end position="109"/>
    </location>
</feature>
<keyword evidence="1" id="KW-0472">Membrane</keyword>
<dbReference type="Proteomes" id="UP001157961">
    <property type="component" value="Unassembled WGS sequence"/>
</dbReference>
<protein>
    <submittedName>
        <fullName evidence="2">Uncharacterized protein</fullName>
    </submittedName>
</protein>
<organism evidence="2 3">
    <name type="scientific">Shimia sagamensis</name>
    <dbReference type="NCBI Taxonomy" id="1566352"/>
    <lineage>
        <taxon>Bacteria</taxon>
        <taxon>Pseudomonadati</taxon>
        <taxon>Pseudomonadota</taxon>
        <taxon>Alphaproteobacteria</taxon>
        <taxon>Rhodobacterales</taxon>
        <taxon>Roseobacteraceae</taxon>
    </lineage>
</organism>
<proteinExistence type="predicted"/>
<keyword evidence="3" id="KW-1185">Reference proteome</keyword>
<gene>
    <name evidence="2" type="ORF">SAMN06265373_106103</name>
</gene>
<accession>A0ABY1P8C5</accession>
<keyword evidence="1" id="KW-1133">Transmembrane helix</keyword>
<reference evidence="2 3" key="1">
    <citation type="submission" date="2017-05" db="EMBL/GenBank/DDBJ databases">
        <authorList>
            <person name="Varghese N."/>
            <person name="Submissions S."/>
        </authorList>
    </citation>
    <scope>NUCLEOTIDE SEQUENCE [LARGE SCALE GENOMIC DNA]</scope>
    <source>
        <strain evidence="2 3">DSM 29734</strain>
    </source>
</reference>